<accession>A0A8H7U5T7</accession>
<feature type="transmembrane region" description="Helical" evidence="2">
    <location>
        <begin position="147"/>
        <end position="172"/>
    </location>
</feature>
<feature type="compositionally biased region" description="Low complexity" evidence="1">
    <location>
        <begin position="95"/>
        <end position="122"/>
    </location>
</feature>
<evidence type="ECO:0000313" key="4">
    <source>
        <dbReference type="EMBL" id="KAF9820043.1"/>
    </source>
</evidence>
<keyword evidence="2" id="KW-0812">Transmembrane</keyword>
<dbReference type="AlphaFoldDB" id="A0A8H7U5T7"/>
<keyword evidence="2" id="KW-1133">Transmembrane helix</keyword>
<gene>
    <name evidence="4" type="ORF">IEO21_01705</name>
</gene>
<evidence type="ECO:0000256" key="2">
    <source>
        <dbReference type="SAM" id="Phobius"/>
    </source>
</evidence>
<keyword evidence="3" id="KW-0732">Signal</keyword>
<dbReference type="Proteomes" id="UP000639403">
    <property type="component" value="Unassembled WGS sequence"/>
</dbReference>
<feature type="signal peptide" evidence="3">
    <location>
        <begin position="1"/>
        <end position="20"/>
    </location>
</feature>
<evidence type="ECO:0000256" key="1">
    <source>
        <dbReference type="SAM" id="MobiDB-lite"/>
    </source>
</evidence>
<keyword evidence="2" id="KW-0472">Membrane</keyword>
<organism evidence="4 5">
    <name type="scientific">Rhodonia placenta</name>
    <dbReference type="NCBI Taxonomy" id="104341"/>
    <lineage>
        <taxon>Eukaryota</taxon>
        <taxon>Fungi</taxon>
        <taxon>Dikarya</taxon>
        <taxon>Basidiomycota</taxon>
        <taxon>Agaricomycotina</taxon>
        <taxon>Agaricomycetes</taxon>
        <taxon>Polyporales</taxon>
        <taxon>Adustoporiaceae</taxon>
        <taxon>Rhodonia</taxon>
    </lineage>
</organism>
<feature type="compositionally biased region" description="Polar residues" evidence="1">
    <location>
        <begin position="282"/>
        <end position="292"/>
    </location>
</feature>
<reference evidence="4" key="2">
    <citation type="journal article" name="Front. Microbiol.">
        <title>Degradative Capacity of Two Strains of Rhodonia placenta: From Phenotype to Genotype.</title>
        <authorList>
            <person name="Kolle M."/>
            <person name="Horta M.A.C."/>
            <person name="Nowrousian M."/>
            <person name="Ohm R.A."/>
            <person name="Benz J.P."/>
            <person name="Pilgard A."/>
        </authorList>
    </citation>
    <scope>NUCLEOTIDE SEQUENCE</scope>
    <source>
        <strain evidence="4">FPRL280</strain>
    </source>
</reference>
<feature type="chain" id="PRO_5034585455" description="Transmembrane protein" evidence="3">
    <location>
        <begin position="21"/>
        <end position="340"/>
    </location>
</feature>
<comment type="caution">
    <text evidence="4">The sequence shown here is derived from an EMBL/GenBank/DDBJ whole genome shotgun (WGS) entry which is preliminary data.</text>
</comment>
<feature type="region of interest" description="Disordered" evidence="1">
    <location>
        <begin position="214"/>
        <end position="237"/>
    </location>
</feature>
<feature type="region of interest" description="Disordered" evidence="1">
    <location>
        <begin position="28"/>
        <end position="139"/>
    </location>
</feature>
<evidence type="ECO:0008006" key="6">
    <source>
        <dbReference type="Google" id="ProtNLM"/>
    </source>
</evidence>
<protein>
    <recommendedName>
        <fullName evidence="6">Transmembrane protein</fullName>
    </recommendedName>
</protein>
<evidence type="ECO:0000313" key="5">
    <source>
        <dbReference type="Proteomes" id="UP000639403"/>
    </source>
</evidence>
<proteinExistence type="predicted"/>
<feature type="region of interest" description="Disordered" evidence="1">
    <location>
        <begin position="268"/>
        <end position="340"/>
    </location>
</feature>
<evidence type="ECO:0000256" key="3">
    <source>
        <dbReference type="SAM" id="SignalP"/>
    </source>
</evidence>
<reference evidence="4" key="1">
    <citation type="submission" date="2020-11" db="EMBL/GenBank/DDBJ databases">
        <authorList>
            <person name="Koelle M."/>
            <person name="Horta M.A.C."/>
            <person name="Nowrousian M."/>
            <person name="Ohm R.A."/>
            <person name="Benz P."/>
            <person name="Pilgard A."/>
        </authorList>
    </citation>
    <scope>NUCLEOTIDE SEQUENCE</scope>
    <source>
        <strain evidence="4">FPRL280</strain>
    </source>
</reference>
<sequence length="340" mass="36136">MRPCILRIVLVAGLIHGAVSSSLRTRAGFPHTLGHGGRRDLGGLLGGWEPEEPGYPQPTESRPSTKTEDDPLNLVPLMSTSNIPTNKAKETASQTSATTTGVESQTTSTSSATTPASDGPPASVSPTKDAHGSELSAAPGTTSTWKIIGVAVIAFSAVAAVLIAAVFFDHWWRFVRDVLGKRRVPDGTEELIPDWEKGSWEVRFGDDRHRYPSFTSFPSGAPGKSQLQREGSRKVKEWTATRRLSGGASGAGTVLSAAEKIILSPDYPAQPDKVYLAPDPRPTSSNAEQTPALSKAPSVRRHVENTTAQPSAHIRVHGGSENPFSDRPASDDAYDGIDGK</sequence>
<name>A0A8H7U5T7_9APHY</name>
<dbReference type="EMBL" id="JADOXO010000013">
    <property type="protein sequence ID" value="KAF9820043.1"/>
    <property type="molecule type" value="Genomic_DNA"/>
</dbReference>